<feature type="transmembrane region" description="Helical" evidence="2">
    <location>
        <begin position="134"/>
        <end position="156"/>
    </location>
</feature>
<feature type="transmembrane region" description="Helical" evidence="2">
    <location>
        <begin position="398"/>
        <end position="422"/>
    </location>
</feature>
<dbReference type="PANTHER" id="PTHR31610">
    <property type="entry name" value="SLR0360 PROTEIN"/>
    <property type="match status" value="1"/>
</dbReference>
<keyword evidence="2" id="KW-0812">Transmembrane</keyword>
<name>A0A8S1J3S5_9CHLO</name>
<sequence>MSFVLKELNDFRRGITFLPGDFGALSQLFFDNLSTLLGILGSIFAMTGPGFGASPDLVNEVAYGKIVPGLGLTILFGNIYYSWMCTRMTRDTGRPYTAQPYGINTPAAFAFIFNIMYPAFFAGEGTPDERFIKAYRIALAANFLTGLVSIVLSFPAPMLLRFMPPAALLVPIAGIGFSFLGIQQMSEGLAAPIVGYMATAWVFLGWYAGVRIGWGKFKVPEALQVIVIGVILGWATDLSKSEDVDDGADLVKWYGPDWSWTDLFADFSDMKDFIGTIIPLAIVAVASSMMCLVSAKNAGDPYPVREAMIVDGLGTMLVSLFGSPFGTVLYIGHPAYKRSGARSGYSLMNGVLYIAFSWFGIFALIRSIVNQATIGQIILFVGLLINEEALVFMPKRHYAAFIVGLFPSVCDWVVTIAGRAPLSGFTSSGQEFNTNLPGVVSPWYGILGWQRGALLVSMLWVSMLVHIIDRRWLQAAVWAFLAALFAMCGVIHAPEAGFEDFEDATWPSCRDVGDSVECWDHGKQWQYFVAYLMMCATFGILEVVGRVFEDVLPPPIQDETVDMFKDWYHVPEDKLVEKDDTSKGLRSKGEKLQDDPSTDANSSV</sequence>
<feature type="transmembrane region" description="Helical" evidence="2">
    <location>
        <begin position="66"/>
        <end position="83"/>
    </location>
</feature>
<feature type="compositionally biased region" description="Basic and acidic residues" evidence="1">
    <location>
        <begin position="578"/>
        <end position="594"/>
    </location>
</feature>
<feature type="region of interest" description="Disordered" evidence="1">
    <location>
        <begin position="578"/>
        <end position="604"/>
    </location>
</feature>
<reference evidence="3" key="1">
    <citation type="submission" date="2020-12" db="EMBL/GenBank/DDBJ databases">
        <authorList>
            <person name="Iha C."/>
        </authorList>
    </citation>
    <scope>NUCLEOTIDE SEQUENCE</scope>
</reference>
<feature type="transmembrane region" description="Helical" evidence="2">
    <location>
        <begin position="103"/>
        <end position="122"/>
    </location>
</feature>
<feature type="transmembrane region" description="Helical" evidence="2">
    <location>
        <begin position="273"/>
        <end position="295"/>
    </location>
</feature>
<feature type="transmembrane region" description="Helical" evidence="2">
    <location>
        <begin position="344"/>
        <end position="362"/>
    </location>
</feature>
<evidence type="ECO:0000313" key="3">
    <source>
        <dbReference type="EMBL" id="CAD7700422.1"/>
    </source>
</evidence>
<dbReference type="Proteomes" id="UP000708148">
    <property type="component" value="Unassembled WGS sequence"/>
</dbReference>
<evidence type="ECO:0000313" key="4">
    <source>
        <dbReference type="Proteomes" id="UP000708148"/>
    </source>
</evidence>
<feature type="transmembrane region" description="Helical" evidence="2">
    <location>
        <begin position="368"/>
        <end position="386"/>
    </location>
</feature>
<dbReference type="PANTHER" id="PTHR31610:SF0">
    <property type="entry name" value="SLC26A_SULP TRANSPORTER DOMAIN-CONTAINING PROTEIN"/>
    <property type="match status" value="1"/>
</dbReference>
<accession>A0A8S1J3S5</accession>
<proteinExistence type="predicted"/>
<evidence type="ECO:0008006" key="5">
    <source>
        <dbReference type="Google" id="ProtNLM"/>
    </source>
</evidence>
<dbReference type="AlphaFoldDB" id="A0A8S1J3S5"/>
<feature type="transmembrane region" description="Helical" evidence="2">
    <location>
        <begin position="442"/>
        <end position="465"/>
    </location>
</feature>
<keyword evidence="2" id="KW-0472">Membrane</keyword>
<keyword evidence="2" id="KW-1133">Transmembrane helix</keyword>
<feature type="transmembrane region" description="Helical" evidence="2">
    <location>
        <begin position="162"/>
        <end position="182"/>
    </location>
</feature>
<feature type="transmembrane region" description="Helical" evidence="2">
    <location>
        <begin position="33"/>
        <end position="54"/>
    </location>
</feature>
<feature type="transmembrane region" description="Helical" evidence="2">
    <location>
        <begin position="525"/>
        <end position="544"/>
    </location>
</feature>
<comment type="caution">
    <text evidence="3">The sequence shown here is derived from an EMBL/GenBank/DDBJ whole genome shotgun (WGS) entry which is preliminary data.</text>
</comment>
<feature type="transmembrane region" description="Helical" evidence="2">
    <location>
        <begin position="189"/>
        <end position="210"/>
    </location>
</feature>
<dbReference type="OrthoDB" id="8068875at2759"/>
<protein>
    <recommendedName>
        <fullName evidence="5">Xanthine/uracil/vitamin C permease</fullName>
    </recommendedName>
</protein>
<gene>
    <name evidence="3" type="ORF">OSTQU699_LOCUS5781</name>
</gene>
<feature type="transmembrane region" description="Helical" evidence="2">
    <location>
        <begin position="472"/>
        <end position="493"/>
    </location>
</feature>
<evidence type="ECO:0000256" key="2">
    <source>
        <dbReference type="SAM" id="Phobius"/>
    </source>
</evidence>
<organism evidence="3 4">
    <name type="scientific">Ostreobium quekettii</name>
    <dbReference type="NCBI Taxonomy" id="121088"/>
    <lineage>
        <taxon>Eukaryota</taxon>
        <taxon>Viridiplantae</taxon>
        <taxon>Chlorophyta</taxon>
        <taxon>core chlorophytes</taxon>
        <taxon>Ulvophyceae</taxon>
        <taxon>TCBD clade</taxon>
        <taxon>Bryopsidales</taxon>
        <taxon>Ostreobineae</taxon>
        <taxon>Ostreobiaceae</taxon>
        <taxon>Ostreobium</taxon>
    </lineage>
</organism>
<keyword evidence="4" id="KW-1185">Reference proteome</keyword>
<dbReference type="EMBL" id="CAJHUC010001258">
    <property type="protein sequence ID" value="CAD7700422.1"/>
    <property type="molecule type" value="Genomic_DNA"/>
</dbReference>
<feature type="transmembrane region" description="Helical" evidence="2">
    <location>
        <begin position="307"/>
        <end position="332"/>
    </location>
</feature>
<evidence type="ECO:0000256" key="1">
    <source>
        <dbReference type="SAM" id="MobiDB-lite"/>
    </source>
</evidence>